<proteinExistence type="predicted"/>
<evidence type="ECO:0000313" key="2">
    <source>
        <dbReference type="EMBL" id="THV21702.1"/>
    </source>
</evidence>
<dbReference type="Proteomes" id="UP000305792">
    <property type="component" value="Unassembled WGS sequence"/>
</dbReference>
<feature type="region of interest" description="Disordered" evidence="1">
    <location>
        <begin position="1"/>
        <end position="67"/>
    </location>
</feature>
<protein>
    <submittedName>
        <fullName evidence="2">Uncharacterized protein</fullName>
    </submittedName>
</protein>
<dbReference type="AlphaFoldDB" id="A0A4S8NZA7"/>
<keyword evidence="3" id="KW-1185">Reference proteome</keyword>
<comment type="caution">
    <text evidence="2">The sequence shown here is derived from an EMBL/GenBank/DDBJ whole genome shotgun (WGS) entry which is preliminary data.</text>
</comment>
<dbReference type="EMBL" id="STGX01000026">
    <property type="protein sequence ID" value="THV21702.1"/>
    <property type="molecule type" value="Genomic_DNA"/>
</dbReference>
<feature type="compositionally biased region" description="Gly residues" evidence="1">
    <location>
        <begin position="36"/>
        <end position="52"/>
    </location>
</feature>
<evidence type="ECO:0000313" key="3">
    <source>
        <dbReference type="Proteomes" id="UP000305792"/>
    </source>
</evidence>
<organism evidence="2 3">
    <name type="scientific">Glycomyces paridis</name>
    <dbReference type="NCBI Taxonomy" id="2126555"/>
    <lineage>
        <taxon>Bacteria</taxon>
        <taxon>Bacillati</taxon>
        <taxon>Actinomycetota</taxon>
        <taxon>Actinomycetes</taxon>
        <taxon>Glycomycetales</taxon>
        <taxon>Glycomycetaceae</taxon>
        <taxon>Glycomyces</taxon>
    </lineage>
</organism>
<gene>
    <name evidence="2" type="ORF">E9998_24375</name>
</gene>
<accession>A0A4S8NZA7</accession>
<reference evidence="2 3" key="1">
    <citation type="journal article" date="2018" name="Int. J. Syst. Evol. Microbiol.">
        <title>Glycomyces paridis sp. nov., isolated from the medicinal plant Paris polyphylla.</title>
        <authorList>
            <person name="Fang X.M."/>
            <person name="Bai J.L."/>
            <person name="Su J."/>
            <person name="Zhao L.L."/>
            <person name="Liu H.Y."/>
            <person name="Ma B.P."/>
            <person name="Zhang Y.Q."/>
            <person name="Yu L.Y."/>
        </authorList>
    </citation>
    <scope>NUCLEOTIDE SEQUENCE [LARGE SCALE GENOMIC DNA]</scope>
    <source>
        <strain evidence="2 3">CPCC 204357</strain>
    </source>
</reference>
<evidence type="ECO:0000256" key="1">
    <source>
        <dbReference type="SAM" id="MobiDB-lite"/>
    </source>
</evidence>
<name>A0A4S8NZA7_9ACTN</name>
<sequence length="107" mass="11173">MAAVFASSARPGRRRGRVRLGGGGARRAGDPIGVRGRAGAGVRPGAGAGPRRGFGRPPYPPGRSRSARLRIRRCHRPVLLCHALRHCRFRCGAVGVAPNVSVLSSCG</sequence>